<dbReference type="GO" id="GO:0032993">
    <property type="term" value="C:protein-DNA complex"/>
    <property type="evidence" value="ECO:0007669"/>
    <property type="project" value="TreeGrafter"/>
</dbReference>
<dbReference type="InterPro" id="IPR036388">
    <property type="entry name" value="WH-like_DNA-bd_sf"/>
</dbReference>
<dbReference type="PROSITE" id="PS50931">
    <property type="entry name" value="HTH_LYSR"/>
    <property type="match status" value="1"/>
</dbReference>
<dbReference type="PANTHER" id="PTHR30346">
    <property type="entry name" value="TRANSCRIPTIONAL DUAL REGULATOR HCAR-RELATED"/>
    <property type="match status" value="1"/>
</dbReference>
<evidence type="ECO:0000256" key="3">
    <source>
        <dbReference type="ARBA" id="ARBA00023125"/>
    </source>
</evidence>
<dbReference type="Pfam" id="PF03466">
    <property type="entry name" value="LysR_substrate"/>
    <property type="match status" value="1"/>
</dbReference>
<dbReference type="GO" id="GO:0003700">
    <property type="term" value="F:DNA-binding transcription factor activity"/>
    <property type="evidence" value="ECO:0007669"/>
    <property type="project" value="InterPro"/>
</dbReference>
<keyword evidence="2" id="KW-0805">Transcription regulation</keyword>
<name>A0A934ISJ8_9HYPH</name>
<evidence type="ECO:0000256" key="4">
    <source>
        <dbReference type="ARBA" id="ARBA00023159"/>
    </source>
</evidence>
<dbReference type="Gene3D" id="3.40.190.10">
    <property type="entry name" value="Periplasmic binding protein-like II"/>
    <property type="match status" value="2"/>
</dbReference>
<accession>A0A934ISJ8</accession>
<dbReference type="InterPro" id="IPR005119">
    <property type="entry name" value="LysR_subst-bd"/>
</dbReference>
<comment type="similarity">
    <text evidence="1">Belongs to the LysR transcriptional regulatory family.</text>
</comment>
<proteinExistence type="inferred from homology"/>
<keyword evidence="8" id="KW-1185">Reference proteome</keyword>
<dbReference type="Proteomes" id="UP000609531">
    <property type="component" value="Unassembled WGS sequence"/>
</dbReference>
<evidence type="ECO:0000256" key="1">
    <source>
        <dbReference type="ARBA" id="ARBA00009437"/>
    </source>
</evidence>
<dbReference type="SUPFAM" id="SSF46785">
    <property type="entry name" value="Winged helix' DNA-binding domain"/>
    <property type="match status" value="1"/>
</dbReference>
<dbReference type="RefSeq" id="WP_198883754.1">
    <property type="nucleotide sequence ID" value="NZ_JAEKJA010000021.1"/>
</dbReference>
<dbReference type="FunFam" id="1.10.10.10:FF:000001">
    <property type="entry name" value="LysR family transcriptional regulator"/>
    <property type="match status" value="1"/>
</dbReference>
<evidence type="ECO:0000313" key="8">
    <source>
        <dbReference type="Proteomes" id="UP000609531"/>
    </source>
</evidence>
<dbReference type="PANTHER" id="PTHR30346:SF26">
    <property type="entry name" value="HYDROGEN PEROXIDE-INDUCIBLE GENES ACTIVATOR"/>
    <property type="match status" value="1"/>
</dbReference>
<evidence type="ECO:0000256" key="2">
    <source>
        <dbReference type="ARBA" id="ARBA00023015"/>
    </source>
</evidence>
<reference evidence="7" key="1">
    <citation type="submission" date="2020-12" db="EMBL/GenBank/DDBJ databases">
        <title>Bacterial taxonomy.</title>
        <authorList>
            <person name="Pan X."/>
        </authorList>
    </citation>
    <scope>NUCLEOTIDE SEQUENCE</scope>
    <source>
        <strain evidence="7">B2012</strain>
    </source>
</reference>
<dbReference type="InterPro" id="IPR000847">
    <property type="entry name" value="LysR_HTH_N"/>
</dbReference>
<keyword evidence="3" id="KW-0238">DNA-binding</keyword>
<dbReference type="GO" id="GO:0003677">
    <property type="term" value="F:DNA binding"/>
    <property type="evidence" value="ECO:0007669"/>
    <property type="project" value="UniProtKB-KW"/>
</dbReference>
<dbReference type="Gene3D" id="1.10.10.10">
    <property type="entry name" value="Winged helix-like DNA-binding domain superfamily/Winged helix DNA-binding domain"/>
    <property type="match status" value="1"/>
</dbReference>
<gene>
    <name evidence="7" type="ORF">JCR33_19240</name>
</gene>
<organism evidence="7 8">
    <name type="scientific">Acuticoccus mangrovi</name>
    <dbReference type="NCBI Taxonomy" id="2796142"/>
    <lineage>
        <taxon>Bacteria</taxon>
        <taxon>Pseudomonadati</taxon>
        <taxon>Pseudomonadota</taxon>
        <taxon>Alphaproteobacteria</taxon>
        <taxon>Hyphomicrobiales</taxon>
        <taxon>Amorphaceae</taxon>
        <taxon>Acuticoccus</taxon>
    </lineage>
</organism>
<dbReference type="AlphaFoldDB" id="A0A934ISJ8"/>
<sequence>MMRLLRFRDLEYFIAIAENGSFSRAAEACGISQPTLSAQVRRMEELLGLTLVERRHGRVTLTPEGSEILSAAREIMEAFYRVQRTTSGDGLLLGRPIRFGVLPTIAPYFAPRFLKLLEPLNRDAPIDFVEDRSDTLEAAVNADTLDFAITATLPRVTSLTAIPLIDERLVVVSAEPLPEAVAIDDLQRPVLLMQEGHCFREVVSDAIRRAHQRCGSDIRTRIGPSSFATLLSLVRSGHGDTVLPEPYVRGSFHAMDGLSVSLMEPRDEGRQLQLVVRAGRERYRDVARLVAAARNALADAAGASVDDLDELGTSVPHVTPPIAHRVEDRATR</sequence>
<dbReference type="InterPro" id="IPR036390">
    <property type="entry name" value="WH_DNA-bd_sf"/>
</dbReference>
<evidence type="ECO:0000259" key="6">
    <source>
        <dbReference type="PROSITE" id="PS50931"/>
    </source>
</evidence>
<dbReference type="EMBL" id="JAEKJA010000021">
    <property type="protein sequence ID" value="MBJ3777848.1"/>
    <property type="molecule type" value="Genomic_DNA"/>
</dbReference>
<protein>
    <submittedName>
        <fullName evidence="7">LysR family transcriptional regulator</fullName>
    </submittedName>
</protein>
<dbReference type="SUPFAM" id="SSF53850">
    <property type="entry name" value="Periplasmic binding protein-like II"/>
    <property type="match status" value="1"/>
</dbReference>
<dbReference type="PRINTS" id="PR00039">
    <property type="entry name" value="HTHLYSR"/>
</dbReference>
<comment type="caution">
    <text evidence="7">The sequence shown here is derived from an EMBL/GenBank/DDBJ whole genome shotgun (WGS) entry which is preliminary data.</text>
</comment>
<feature type="domain" description="HTH lysR-type" evidence="6">
    <location>
        <begin position="5"/>
        <end position="62"/>
    </location>
</feature>
<evidence type="ECO:0000313" key="7">
    <source>
        <dbReference type="EMBL" id="MBJ3777848.1"/>
    </source>
</evidence>
<dbReference type="Pfam" id="PF00126">
    <property type="entry name" value="HTH_1"/>
    <property type="match status" value="1"/>
</dbReference>
<keyword evidence="4" id="KW-0010">Activator</keyword>
<evidence type="ECO:0000256" key="5">
    <source>
        <dbReference type="ARBA" id="ARBA00023163"/>
    </source>
</evidence>
<keyword evidence="5" id="KW-0804">Transcription</keyword>